<protein>
    <submittedName>
        <fullName evidence="1">Uncharacterized protein</fullName>
    </submittedName>
</protein>
<dbReference type="AlphaFoldDB" id="A0A4C1TIX0"/>
<accession>A0A4C1TIX0</accession>
<evidence type="ECO:0000313" key="1">
    <source>
        <dbReference type="EMBL" id="GBP13251.1"/>
    </source>
</evidence>
<comment type="caution">
    <text evidence="1">The sequence shown here is derived from an EMBL/GenBank/DDBJ whole genome shotgun (WGS) entry which is preliminary data.</text>
</comment>
<name>A0A4C1TIX0_EUMVA</name>
<evidence type="ECO:0000313" key="2">
    <source>
        <dbReference type="Proteomes" id="UP000299102"/>
    </source>
</evidence>
<organism evidence="1 2">
    <name type="scientific">Eumeta variegata</name>
    <name type="common">Bagworm moth</name>
    <name type="synonym">Eumeta japonica</name>
    <dbReference type="NCBI Taxonomy" id="151549"/>
    <lineage>
        <taxon>Eukaryota</taxon>
        <taxon>Metazoa</taxon>
        <taxon>Ecdysozoa</taxon>
        <taxon>Arthropoda</taxon>
        <taxon>Hexapoda</taxon>
        <taxon>Insecta</taxon>
        <taxon>Pterygota</taxon>
        <taxon>Neoptera</taxon>
        <taxon>Endopterygota</taxon>
        <taxon>Lepidoptera</taxon>
        <taxon>Glossata</taxon>
        <taxon>Ditrysia</taxon>
        <taxon>Tineoidea</taxon>
        <taxon>Psychidae</taxon>
        <taxon>Oiketicinae</taxon>
        <taxon>Eumeta</taxon>
    </lineage>
</organism>
<sequence>MRQCCWIDTRPDISIYSRNDIEEHGYSAAYPPICERLLIDLKMKTKVAAMPPLRKIFESFARLANGSISITGLTVVELYNVGFSLYDDSRWKRAGRNGRRAGHGAPHVCAPAHSARPQAHRPCSIPR</sequence>
<dbReference type="EMBL" id="BGZK01000056">
    <property type="protein sequence ID" value="GBP13251.1"/>
    <property type="molecule type" value="Genomic_DNA"/>
</dbReference>
<dbReference type="Proteomes" id="UP000299102">
    <property type="component" value="Unassembled WGS sequence"/>
</dbReference>
<reference evidence="1 2" key="1">
    <citation type="journal article" date="2019" name="Commun. Biol.">
        <title>The bagworm genome reveals a unique fibroin gene that provides high tensile strength.</title>
        <authorList>
            <person name="Kono N."/>
            <person name="Nakamura H."/>
            <person name="Ohtoshi R."/>
            <person name="Tomita M."/>
            <person name="Numata K."/>
            <person name="Arakawa K."/>
        </authorList>
    </citation>
    <scope>NUCLEOTIDE SEQUENCE [LARGE SCALE GENOMIC DNA]</scope>
</reference>
<gene>
    <name evidence="1" type="ORF">EVAR_8181_1</name>
</gene>
<keyword evidence="2" id="KW-1185">Reference proteome</keyword>
<proteinExistence type="predicted"/>